<feature type="transmembrane region" description="Helical" evidence="7">
    <location>
        <begin position="346"/>
        <end position="367"/>
    </location>
</feature>
<evidence type="ECO:0000256" key="6">
    <source>
        <dbReference type="ARBA" id="ARBA00023136"/>
    </source>
</evidence>
<feature type="transmembrane region" description="Helical" evidence="7">
    <location>
        <begin position="315"/>
        <end position="334"/>
    </location>
</feature>
<feature type="transmembrane region" description="Helical" evidence="7">
    <location>
        <begin position="194"/>
        <end position="215"/>
    </location>
</feature>
<dbReference type="Proteomes" id="UP000319769">
    <property type="component" value="Unassembled WGS sequence"/>
</dbReference>
<keyword evidence="4 7" id="KW-0812">Transmembrane</keyword>
<dbReference type="Pfam" id="PF07690">
    <property type="entry name" value="MFS_1"/>
    <property type="match status" value="1"/>
</dbReference>
<feature type="transmembrane region" description="Helical" evidence="7">
    <location>
        <begin position="64"/>
        <end position="85"/>
    </location>
</feature>
<keyword evidence="2" id="KW-0813">Transport</keyword>
<evidence type="ECO:0000256" key="4">
    <source>
        <dbReference type="ARBA" id="ARBA00022692"/>
    </source>
</evidence>
<evidence type="ECO:0000259" key="8">
    <source>
        <dbReference type="PROSITE" id="PS50850"/>
    </source>
</evidence>
<organism evidence="9 10">
    <name type="scientific">Amycolatopsis acidicola</name>
    <dbReference type="NCBI Taxonomy" id="2596893"/>
    <lineage>
        <taxon>Bacteria</taxon>
        <taxon>Bacillati</taxon>
        <taxon>Actinomycetota</taxon>
        <taxon>Actinomycetes</taxon>
        <taxon>Pseudonocardiales</taxon>
        <taxon>Pseudonocardiaceae</taxon>
        <taxon>Amycolatopsis</taxon>
    </lineage>
</organism>
<dbReference type="PROSITE" id="PS00217">
    <property type="entry name" value="SUGAR_TRANSPORT_2"/>
    <property type="match status" value="1"/>
</dbReference>
<comment type="caution">
    <text evidence="9">The sequence shown here is derived from an EMBL/GenBank/DDBJ whole genome shotgun (WGS) entry which is preliminary data.</text>
</comment>
<evidence type="ECO:0000256" key="7">
    <source>
        <dbReference type="SAM" id="Phobius"/>
    </source>
</evidence>
<evidence type="ECO:0000256" key="2">
    <source>
        <dbReference type="ARBA" id="ARBA00022448"/>
    </source>
</evidence>
<dbReference type="PROSITE" id="PS50850">
    <property type="entry name" value="MFS"/>
    <property type="match status" value="1"/>
</dbReference>
<gene>
    <name evidence="9" type="ORF">FPZ12_021015</name>
</gene>
<dbReference type="GO" id="GO:0022857">
    <property type="term" value="F:transmembrane transporter activity"/>
    <property type="evidence" value="ECO:0007669"/>
    <property type="project" value="InterPro"/>
</dbReference>
<feature type="transmembrane region" description="Helical" evidence="7">
    <location>
        <begin position="379"/>
        <end position="401"/>
    </location>
</feature>
<dbReference type="OrthoDB" id="9787026at2"/>
<feature type="transmembrane region" description="Helical" evidence="7">
    <location>
        <begin position="285"/>
        <end position="303"/>
    </location>
</feature>
<dbReference type="InterPro" id="IPR011701">
    <property type="entry name" value="MFS"/>
</dbReference>
<evidence type="ECO:0000256" key="1">
    <source>
        <dbReference type="ARBA" id="ARBA00004651"/>
    </source>
</evidence>
<reference evidence="9" key="1">
    <citation type="submission" date="2019-09" db="EMBL/GenBank/DDBJ databases">
        <authorList>
            <person name="Teo W.F.A."/>
            <person name="Duangmal K."/>
        </authorList>
    </citation>
    <scope>NUCLEOTIDE SEQUENCE [LARGE SCALE GENOMIC DNA]</scope>
    <source>
        <strain evidence="9">K81G1</strain>
    </source>
</reference>
<dbReference type="GO" id="GO:0005886">
    <property type="term" value="C:plasma membrane"/>
    <property type="evidence" value="ECO:0007669"/>
    <property type="project" value="UniProtKB-SubCell"/>
</dbReference>
<evidence type="ECO:0000313" key="9">
    <source>
        <dbReference type="EMBL" id="KAA9159034.1"/>
    </source>
</evidence>
<keyword evidence="10" id="KW-1185">Reference proteome</keyword>
<feature type="transmembrane region" description="Helical" evidence="7">
    <location>
        <begin position="407"/>
        <end position="428"/>
    </location>
</feature>
<name>A0A5N0UYW4_9PSEU</name>
<accession>A0A5N0UYW4</accession>
<dbReference type="AlphaFoldDB" id="A0A5N0UYW4"/>
<protein>
    <submittedName>
        <fullName evidence="9">MHS family MFS transporter</fullName>
    </submittedName>
</protein>
<sequence length="443" mass="46427">MVASERTEVREETRLRRRDVHVIAVATVGWTIDILDLMVVLNVASAVSKAFFPAEKPMLALTATYASFGISLVVRPLGSLLFGSLADRAGRRRSMAIAVLGSGVATALLGLLPGIGTIGLLAPIGLILMRVVQGVFIGGITASTHTLATESVPERFRGLTSGIIKGGGASLGVAVINVAILVLVAVLGEPAFAAWGWRLVFVFGLVASVLNYALLRKTEESPLWRQNRESAATGRPGHVLFSKQWRGRVLSSIVIVFTGSAAYYVTTGILPTVYKQVFKVDQRTASSLMLITMIGGVLIGAIGGHLSQHAGRRKVLLVSGAAALVCIPGTYVLLDALAEPGTAVLLLGGFLMVVVSGAVTSPLIIFLNERFPTEIRSTATAFTWTVGYGLGGMMPTLVTAVSPDTGSMLPTLIVLSLAISVVFLVSVARSAETRGALNNPTPS</sequence>
<feature type="domain" description="Major facilitator superfamily (MFS) profile" evidence="8">
    <location>
        <begin position="22"/>
        <end position="434"/>
    </location>
</feature>
<dbReference type="RefSeq" id="WP_144756369.1">
    <property type="nucleotide sequence ID" value="NZ_VMNW02000031.1"/>
</dbReference>
<dbReference type="Gene3D" id="1.20.1250.20">
    <property type="entry name" value="MFS general substrate transporter like domains"/>
    <property type="match status" value="2"/>
</dbReference>
<dbReference type="InterPro" id="IPR036259">
    <property type="entry name" value="MFS_trans_sf"/>
</dbReference>
<dbReference type="EMBL" id="VMNW02000031">
    <property type="protein sequence ID" value="KAA9159034.1"/>
    <property type="molecule type" value="Genomic_DNA"/>
</dbReference>
<evidence type="ECO:0000313" key="10">
    <source>
        <dbReference type="Proteomes" id="UP000319769"/>
    </source>
</evidence>
<feature type="transmembrane region" description="Helical" evidence="7">
    <location>
        <begin position="169"/>
        <end position="188"/>
    </location>
</feature>
<dbReference type="InterPro" id="IPR005829">
    <property type="entry name" value="Sugar_transporter_CS"/>
</dbReference>
<dbReference type="SUPFAM" id="SSF103473">
    <property type="entry name" value="MFS general substrate transporter"/>
    <property type="match status" value="1"/>
</dbReference>
<keyword evidence="6 7" id="KW-0472">Membrane</keyword>
<feature type="transmembrane region" description="Helical" evidence="7">
    <location>
        <begin position="245"/>
        <end position="265"/>
    </location>
</feature>
<keyword evidence="3" id="KW-1003">Cell membrane</keyword>
<dbReference type="PANTHER" id="PTHR43045">
    <property type="entry name" value="SHIKIMATE TRANSPORTER"/>
    <property type="match status" value="1"/>
</dbReference>
<proteinExistence type="predicted"/>
<dbReference type="InterPro" id="IPR020846">
    <property type="entry name" value="MFS_dom"/>
</dbReference>
<comment type="subcellular location">
    <subcellularLocation>
        <location evidence="1">Cell membrane</location>
        <topology evidence="1">Multi-pass membrane protein</topology>
    </subcellularLocation>
</comment>
<evidence type="ECO:0000256" key="3">
    <source>
        <dbReference type="ARBA" id="ARBA00022475"/>
    </source>
</evidence>
<feature type="transmembrane region" description="Helical" evidence="7">
    <location>
        <begin position="20"/>
        <end position="44"/>
    </location>
</feature>
<keyword evidence="5 7" id="KW-1133">Transmembrane helix</keyword>
<feature type="transmembrane region" description="Helical" evidence="7">
    <location>
        <begin position="97"/>
        <end position="121"/>
    </location>
</feature>
<feature type="transmembrane region" description="Helical" evidence="7">
    <location>
        <begin position="127"/>
        <end position="148"/>
    </location>
</feature>
<dbReference type="PANTHER" id="PTHR43045:SF1">
    <property type="entry name" value="SHIKIMATE TRANSPORTER"/>
    <property type="match status" value="1"/>
</dbReference>
<evidence type="ECO:0000256" key="5">
    <source>
        <dbReference type="ARBA" id="ARBA00022989"/>
    </source>
</evidence>